<organism evidence="1 2">
    <name type="scientific">Candidatus Thiodiazotropha endolucinida</name>
    <dbReference type="NCBI Taxonomy" id="1655433"/>
    <lineage>
        <taxon>Bacteria</taxon>
        <taxon>Pseudomonadati</taxon>
        <taxon>Pseudomonadota</taxon>
        <taxon>Gammaproteobacteria</taxon>
        <taxon>Chromatiales</taxon>
        <taxon>Sedimenticolaceae</taxon>
        <taxon>Candidatus Thiodiazotropha</taxon>
    </lineage>
</organism>
<name>A0A7Z0VIL0_9GAMM</name>
<proteinExistence type="predicted"/>
<keyword evidence="2" id="KW-1185">Reference proteome</keyword>
<dbReference type="RefSeq" id="WP_069127220.1">
    <property type="nucleotide sequence ID" value="NZ_MARB01000024.1"/>
</dbReference>
<evidence type="ECO:0000313" key="2">
    <source>
        <dbReference type="Proteomes" id="UP000094769"/>
    </source>
</evidence>
<sequence>MDSVTYTYFVAGQNPFMRAAIDAIGSELDPVLANTDWQESSEPMKSNKALHLDTRPTMDAGMGSGLVIGLCLFVGGWAGNKLLDEIYQEKLREPLLRLLREAFKKAELPSNKRLEYQHVVTFNDIGVTILIRLLLNHEDEISESLGQMTHVHKLASEWIEKNGKGAPIHCYVVADGKCNVEPQFYNSLEEVKREERDRVIRKIMGDHET</sequence>
<dbReference type="Proteomes" id="UP000094769">
    <property type="component" value="Unassembled WGS sequence"/>
</dbReference>
<comment type="caution">
    <text evidence="1">The sequence shown here is derived from an EMBL/GenBank/DDBJ whole genome shotgun (WGS) entry which is preliminary data.</text>
</comment>
<dbReference type="AlphaFoldDB" id="A0A7Z0VIL0"/>
<reference evidence="1 2" key="1">
    <citation type="submission" date="2016-06" db="EMBL/GenBank/DDBJ databases">
        <title>Genome sequence of endosymbiont of Candidatus Endolucinida thiodiazotropha.</title>
        <authorList>
            <person name="Poehlein A."/>
            <person name="Koenig S."/>
            <person name="Heiden S.E."/>
            <person name="Thuermer A."/>
            <person name="Voget S."/>
            <person name="Daniel R."/>
            <person name="Markert S."/>
            <person name="Gros O."/>
            <person name="Schweder T."/>
        </authorList>
    </citation>
    <scope>NUCLEOTIDE SEQUENCE [LARGE SCALE GENOMIC DNA]</scope>
    <source>
        <strain evidence="1 2">COS</strain>
    </source>
</reference>
<dbReference type="EMBL" id="MARB01000024">
    <property type="protein sequence ID" value="ODJ86287.1"/>
    <property type="molecule type" value="Genomic_DNA"/>
</dbReference>
<accession>A0A7Z0VIL0</accession>
<gene>
    <name evidence="1" type="ORF">CODIS_34820</name>
</gene>
<protein>
    <submittedName>
        <fullName evidence="1">Uncharacterized protein</fullName>
    </submittedName>
</protein>
<dbReference type="OrthoDB" id="9966032at2"/>
<evidence type="ECO:0000313" key="1">
    <source>
        <dbReference type="EMBL" id="ODJ86287.1"/>
    </source>
</evidence>